<dbReference type="STRING" id="735517.SAMN05444272_4001"/>
<keyword evidence="4" id="KW-1185">Reference proteome</keyword>
<evidence type="ECO:0000313" key="4">
    <source>
        <dbReference type="Proteomes" id="UP000186002"/>
    </source>
</evidence>
<protein>
    <submittedName>
        <fullName evidence="3">Heparinase II/III-like protein</fullName>
    </submittedName>
</protein>
<dbReference type="Pfam" id="PF07940">
    <property type="entry name" value="Hepar_II_III_C"/>
    <property type="match status" value="1"/>
</dbReference>
<dbReference type="Gene3D" id="2.70.98.70">
    <property type="match status" value="1"/>
</dbReference>
<gene>
    <name evidence="3" type="ORF">SAMN05444272_4001</name>
</gene>
<dbReference type="Gene3D" id="1.50.10.100">
    <property type="entry name" value="Chondroitin AC/alginate lyase"/>
    <property type="match status" value="1"/>
</dbReference>
<accession>A0A1M7NVH6</accession>
<dbReference type="InterPro" id="IPR008929">
    <property type="entry name" value="Chondroitin_lyas"/>
</dbReference>
<sequence length="647" mass="73091">MFQDAMKVERLLEGLISTKDWKPFPGIESRDQWEKAANDPRLSLQVQAIRAYADEILNGDIDPLTGTMYMSFMTTGDRLVYEENYFRRRYELSHLVIAECLSAQGTYLDRIIDYVWAILGEVTWCVPAHNFAGEHEMVMFKEGNPWKADDPMPVPGDDYLDLFACETAATLAETCYLLRSVLLEKCPALYHRIHQEVDRRALQLLEGPKLYGWYLGRNNWTAWCAHNLLLTACYVVEDKSRLTSIAAKLMVPMQRFFDTIEDSGSCIEGPSYWMVSAGRLAAFTDLVETRFQMDLRSDKNQKFRNFGEHIAPLHIGENRFVNFADGSLKIDFDHGLISRYALKIGSEPLASLVWKDVERVARRKLGRSAKARGHNEYARQFLIHLTRLLFWTPDLPSDGEHVCERSVWLPDMQVMIARQSSTPGEGVMLSAIAGSNDLHINHHSHNDVGHFSVYLDGEPMVIDLGQGAYSKATFTDKRYDMWHISSEGHNVPEANGLRQRAGIGSEARDVLYAHEGQTSVLSLDASPAYFEAPGARSLNRKISFNHDTGEIVIEDEIDLGEPLESLLLPVHVRNCPVSVGDDGSCRVQGSSKALIFAADNLAVESVETITITDPRHLEVWGDQILRIRFAGQDLAHPRFTLRIRAEA</sequence>
<dbReference type="InterPro" id="IPR012480">
    <property type="entry name" value="Hepar_II_III_C"/>
</dbReference>
<evidence type="ECO:0000256" key="1">
    <source>
        <dbReference type="ARBA" id="ARBA00004196"/>
    </source>
</evidence>
<name>A0A1M7NVH6_9HYPH</name>
<dbReference type="OrthoDB" id="9793856at2"/>
<dbReference type="AlphaFoldDB" id="A0A1M7NVH6"/>
<evidence type="ECO:0000313" key="3">
    <source>
        <dbReference type="EMBL" id="SHN08080.1"/>
    </source>
</evidence>
<dbReference type="EMBL" id="FRBW01000005">
    <property type="protein sequence ID" value="SHN08080.1"/>
    <property type="molecule type" value="Genomic_DNA"/>
</dbReference>
<organism evidence="3 4">
    <name type="scientific">Roseibium suaedae</name>
    <dbReference type="NCBI Taxonomy" id="735517"/>
    <lineage>
        <taxon>Bacteria</taxon>
        <taxon>Pseudomonadati</taxon>
        <taxon>Pseudomonadota</taxon>
        <taxon>Alphaproteobacteria</taxon>
        <taxon>Hyphomicrobiales</taxon>
        <taxon>Stappiaceae</taxon>
        <taxon>Roseibium</taxon>
    </lineage>
</organism>
<comment type="subcellular location">
    <subcellularLocation>
        <location evidence="1">Cell envelope</location>
    </subcellularLocation>
</comment>
<feature type="domain" description="Heparinase II/III-like C-terminal" evidence="2">
    <location>
        <begin position="407"/>
        <end position="601"/>
    </location>
</feature>
<dbReference type="GO" id="GO:0030313">
    <property type="term" value="C:cell envelope"/>
    <property type="evidence" value="ECO:0007669"/>
    <property type="project" value="UniProtKB-SubCell"/>
</dbReference>
<dbReference type="RefSeq" id="WP_084082147.1">
    <property type="nucleotide sequence ID" value="NZ_FRBW01000005.1"/>
</dbReference>
<evidence type="ECO:0000259" key="2">
    <source>
        <dbReference type="Pfam" id="PF07940"/>
    </source>
</evidence>
<dbReference type="SUPFAM" id="SSF48230">
    <property type="entry name" value="Chondroitin AC/alginate lyase"/>
    <property type="match status" value="1"/>
</dbReference>
<reference evidence="3 4" key="1">
    <citation type="submission" date="2016-11" db="EMBL/GenBank/DDBJ databases">
        <authorList>
            <person name="Jaros S."/>
            <person name="Januszkiewicz K."/>
            <person name="Wedrychowicz H."/>
        </authorList>
    </citation>
    <scope>NUCLEOTIDE SEQUENCE [LARGE SCALE GENOMIC DNA]</scope>
    <source>
        <strain evidence="3 4">DSM 22153</strain>
    </source>
</reference>
<dbReference type="GO" id="GO:0016829">
    <property type="term" value="F:lyase activity"/>
    <property type="evidence" value="ECO:0007669"/>
    <property type="project" value="InterPro"/>
</dbReference>
<proteinExistence type="predicted"/>
<dbReference type="Proteomes" id="UP000186002">
    <property type="component" value="Unassembled WGS sequence"/>
</dbReference>